<reference evidence="2" key="1">
    <citation type="submission" date="2021-01" db="EMBL/GenBank/DDBJ databases">
        <authorList>
            <person name="Kaushik A."/>
        </authorList>
    </citation>
    <scope>NUCLEOTIDE SEQUENCE</scope>
    <source>
        <strain evidence="2">AG1-1A</strain>
    </source>
</reference>
<dbReference type="Proteomes" id="UP000663840">
    <property type="component" value="Unassembled WGS sequence"/>
</dbReference>
<sequence>MPPVRTNSNSTPAINTGCSEASVAIGRKKKRTTKNKKLGLIDCLIPVGKYMCRMVSFNWNIRRTLDRGIARLACTSPEEEKDLVQGATNKERDFDRCWDKLIKIAPYLPDLVMSCNDLDLVEMTFDYAKTTSRSEDNSKFKKGVVTWRVWSPPLPKGKKGRGFSHPECQRMLCPISVNFADPTSRNAFVIEKSPPATHHVWPRCGYAGYTGNIKSPGQGFLRSGLIKQGALSIMHSPSEADKLDNNDGLDRGTRPGFAETHAITQVTRPFLAYVATLLQYSLSDKHTFRVNGPFNYGQYFADILEYLMDPAFQQTTDELLEWWDSQIFPDAHHARRNPDLSGFSMIHHMRAELSSSDNGDTESEMVEFQEEPLE</sequence>
<dbReference type="InterPro" id="IPR046521">
    <property type="entry name" value="DUF6698"/>
</dbReference>
<name>A0A8H3BYI4_9AGAM</name>
<comment type="caution">
    <text evidence="2">The sequence shown here is derived from an EMBL/GenBank/DDBJ whole genome shotgun (WGS) entry which is preliminary data.</text>
</comment>
<feature type="region of interest" description="Disordered" evidence="1">
    <location>
        <begin position="353"/>
        <end position="374"/>
    </location>
</feature>
<accession>A0A8H3BYI4</accession>
<organism evidence="2 3">
    <name type="scientific">Rhizoctonia solani</name>
    <dbReference type="NCBI Taxonomy" id="456999"/>
    <lineage>
        <taxon>Eukaryota</taxon>
        <taxon>Fungi</taxon>
        <taxon>Dikarya</taxon>
        <taxon>Basidiomycota</taxon>
        <taxon>Agaricomycotina</taxon>
        <taxon>Agaricomycetes</taxon>
        <taxon>Cantharellales</taxon>
        <taxon>Ceratobasidiaceae</taxon>
        <taxon>Rhizoctonia</taxon>
    </lineage>
</organism>
<evidence type="ECO:0000313" key="2">
    <source>
        <dbReference type="EMBL" id="CAE6470308.1"/>
    </source>
</evidence>
<evidence type="ECO:0000256" key="1">
    <source>
        <dbReference type="SAM" id="MobiDB-lite"/>
    </source>
</evidence>
<feature type="compositionally biased region" description="Acidic residues" evidence="1">
    <location>
        <begin position="359"/>
        <end position="374"/>
    </location>
</feature>
<dbReference type="AlphaFoldDB" id="A0A8H3BYI4"/>
<proteinExistence type="predicted"/>
<dbReference type="Pfam" id="PF20414">
    <property type="entry name" value="DUF6698"/>
    <property type="match status" value="1"/>
</dbReference>
<evidence type="ECO:0000313" key="3">
    <source>
        <dbReference type="Proteomes" id="UP000663840"/>
    </source>
</evidence>
<dbReference type="EMBL" id="CAJMWR010003783">
    <property type="protein sequence ID" value="CAE6470308.1"/>
    <property type="molecule type" value="Genomic_DNA"/>
</dbReference>
<protein>
    <submittedName>
        <fullName evidence="2">Uncharacterized protein</fullName>
    </submittedName>
</protein>
<gene>
    <name evidence="2" type="ORF">RDB_LOCUS115530</name>
</gene>